<reference evidence="9 10" key="1">
    <citation type="submission" date="2023-08" db="EMBL/GenBank/DDBJ databases">
        <title>Mesonia sp. MT50, isolated from deep-sea sediment of the Mariana Trench.</title>
        <authorList>
            <person name="Fu H."/>
        </authorList>
    </citation>
    <scope>NUCLEOTIDE SEQUENCE [LARGE SCALE GENOMIC DNA]</scope>
    <source>
        <strain evidence="9 10">MT50</strain>
    </source>
</reference>
<dbReference type="RefSeq" id="WP_308863873.1">
    <property type="nucleotide sequence ID" value="NZ_JAVHUL010000012.1"/>
</dbReference>
<keyword evidence="10" id="KW-1185">Reference proteome</keyword>
<keyword evidence="2" id="KW-1003">Cell membrane</keyword>
<evidence type="ECO:0000256" key="1">
    <source>
        <dbReference type="ARBA" id="ARBA00004651"/>
    </source>
</evidence>
<dbReference type="Proteomes" id="UP001230915">
    <property type="component" value="Unassembled WGS sequence"/>
</dbReference>
<comment type="caution">
    <text evidence="9">The sequence shown here is derived from an EMBL/GenBank/DDBJ whole genome shotgun (WGS) entry which is preliminary data.</text>
</comment>
<gene>
    <name evidence="9" type="ORF">RBU60_06195</name>
</gene>
<keyword evidence="5 7" id="KW-0472">Membrane</keyword>
<comment type="similarity">
    <text evidence="6">Belongs to the exbB/tolQ family.</text>
</comment>
<evidence type="ECO:0000256" key="7">
    <source>
        <dbReference type="SAM" id="Phobius"/>
    </source>
</evidence>
<evidence type="ECO:0000259" key="8">
    <source>
        <dbReference type="Pfam" id="PF01618"/>
    </source>
</evidence>
<feature type="domain" description="MotA/TolQ/ExbB proton channel" evidence="8">
    <location>
        <begin position="51"/>
        <end position="118"/>
    </location>
</feature>
<keyword evidence="4 7" id="KW-1133">Transmembrane helix</keyword>
<keyword evidence="6" id="KW-0653">Protein transport</keyword>
<feature type="transmembrane region" description="Helical" evidence="7">
    <location>
        <begin position="27"/>
        <end position="45"/>
    </location>
</feature>
<dbReference type="InterPro" id="IPR002898">
    <property type="entry name" value="MotA_ExbB_proton_chnl"/>
</dbReference>
<dbReference type="EMBL" id="JAVHUL010000012">
    <property type="protein sequence ID" value="MDQ7917160.1"/>
    <property type="molecule type" value="Genomic_DNA"/>
</dbReference>
<evidence type="ECO:0000313" key="9">
    <source>
        <dbReference type="EMBL" id="MDQ7917160.1"/>
    </source>
</evidence>
<evidence type="ECO:0000256" key="5">
    <source>
        <dbReference type="ARBA" id="ARBA00023136"/>
    </source>
</evidence>
<evidence type="ECO:0000313" key="10">
    <source>
        <dbReference type="Proteomes" id="UP001230915"/>
    </source>
</evidence>
<organism evidence="9 10">
    <name type="scientific">Mesonia profundi</name>
    <dbReference type="NCBI Taxonomy" id="3070998"/>
    <lineage>
        <taxon>Bacteria</taxon>
        <taxon>Pseudomonadati</taxon>
        <taxon>Bacteroidota</taxon>
        <taxon>Flavobacteriia</taxon>
        <taxon>Flavobacteriales</taxon>
        <taxon>Flavobacteriaceae</taxon>
        <taxon>Mesonia</taxon>
    </lineage>
</organism>
<comment type="subcellular location">
    <subcellularLocation>
        <location evidence="1">Cell membrane</location>
        <topology evidence="1">Multi-pass membrane protein</topology>
    </subcellularLocation>
    <subcellularLocation>
        <location evidence="6">Membrane</location>
        <topology evidence="6">Multi-pass membrane protein</topology>
    </subcellularLocation>
</comment>
<keyword evidence="3 7" id="KW-0812">Transmembrane</keyword>
<feature type="transmembrane region" description="Helical" evidence="7">
    <location>
        <begin position="103"/>
        <end position="128"/>
    </location>
</feature>
<name>A0ABU1A0C4_9FLAO</name>
<evidence type="ECO:0000256" key="4">
    <source>
        <dbReference type="ARBA" id="ARBA00022989"/>
    </source>
</evidence>
<feature type="transmembrane region" description="Helical" evidence="7">
    <location>
        <begin position="57"/>
        <end position="83"/>
    </location>
</feature>
<evidence type="ECO:0000256" key="6">
    <source>
        <dbReference type="RuleBase" id="RU004057"/>
    </source>
</evidence>
<dbReference type="Pfam" id="PF01618">
    <property type="entry name" value="MotA_ExbB"/>
    <property type="match status" value="1"/>
</dbReference>
<protein>
    <submittedName>
        <fullName evidence="9">MotA/TolQ/ExbB proton channel family protein</fullName>
    </submittedName>
</protein>
<evidence type="ECO:0000256" key="3">
    <source>
        <dbReference type="ARBA" id="ARBA00022692"/>
    </source>
</evidence>
<keyword evidence="6" id="KW-0813">Transport</keyword>
<sequence length="133" mass="14737">MKSLMINAMQQRIFLSISDRFQEGGPVFMYTTLLILLAIGALFIFELIKGKNLSKSISLLSSLSLFALVWGFFGQLLGLIQVFDTIESLDNIAPAIIAGGIKITVLSPLFGMFTFLIGRVFIMVLTILKKEKD</sequence>
<proteinExistence type="inferred from homology"/>
<accession>A0ABU1A0C4</accession>
<evidence type="ECO:0000256" key="2">
    <source>
        <dbReference type="ARBA" id="ARBA00022475"/>
    </source>
</evidence>